<name>A0A7I7NJN1_9MYCO</name>
<evidence type="ECO:0000313" key="3">
    <source>
        <dbReference type="EMBL" id="BBX96770.1"/>
    </source>
</evidence>
<feature type="domain" description="TNT" evidence="2">
    <location>
        <begin position="113"/>
        <end position="182"/>
    </location>
</feature>
<gene>
    <name evidence="3" type="ORF">MLAC_20640</name>
</gene>
<proteinExistence type="predicted"/>
<dbReference type="Pfam" id="PF14021">
    <property type="entry name" value="TNT"/>
    <property type="match status" value="1"/>
</dbReference>
<dbReference type="KEGG" id="mlj:MLAC_20640"/>
<dbReference type="AlphaFoldDB" id="A0A7I7NJN1"/>
<dbReference type="InterPro" id="IPR025331">
    <property type="entry name" value="TNT"/>
</dbReference>
<keyword evidence="4" id="KW-1185">Reference proteome</keyword>
<organism evidence="3 4">
    <name type="scientific">Mycobacterium lacus</name>
    <dbReference type="NCBI Taxonomy" id="169765"/>
    <lineage>
        <taxon>Bacteria</taxon>
        <taxon>Bacillati</taxon>
        <taxon>Actinomycetota</taxon>
        <taxon>Actinomycetes</taxon>
        <taxon>Mycobacteriales</taxon>
        <taxon>Mycobacteriaceae</taxon>
        <taxon>Mycobacterium</taxon>
    </lineage>
</organism>
<dbReference type="EMBL" id="AP022581">
    <property type="protein sequence ID" value="BBX96770.1"/>
    <property type="molecule type" value="Genomic_DNA"/>
</dbReference>
<evidence type="ECO:0000313" key="4">
    <source>
        <dbReference type="Proteomes" id="UP000466396"/>
    </source>
</evidence>
<dbReference type="Proteomes" id="UP000466396">
    <property type="component" value="Chromosome"/>
</dbReference>
<accession>A0A7I7NJN1</accession>
<feature type="region of interest" description="Disordered" evidence="1">
    <location>
        <begin position="1"/>
        <end position="29"/>
    </location>
</feature>
<evidence type="ECO:0000256" key="1">
    <source>
        <dbReference type="SAM" id="MobiDB-lite"/>
    </source>
</evidence>
<evidence type="ECO:0000259" key="2">
    <source>
        <dbReference type="Pfam" id="PF14021"/>
    </source>
</evidence>
<protein>
    <recommendedName>
        <fullName evidence="2">TNT domain-containing protein</fullName>
    </recommendedName>
</protein>
<feature type="region of interest" description="Disordered" evidence="1">
    <location>
        <begin position="176"/>
        <end position="196"/>
    </location>
</feature>
<sequence length="196" mass="20587">MTGDAGITGETPDGTGVGHGPPTPTKVPGIDYSLPAADALRVLKYPGAEFSRLADGGVPPSVFEGYEPLAGRTVQEFEREFTIAGSSGEIRWDWDVQAPNNGFAGDPLETNHIPTDLRLDRLGSNAGGYLSPEGTPLVERATPPGLAAQYHVFEGTGRSVPPGKDWLVLHGSAKDAFGQPGGRVPEKSRLMRSGPV</sequence>
<reference evidence="3 4" key="1">
    <citation type="journal article" date="2019" name="Emerg. Microbes Infect.">
        <title>Comprehensive subspecies identification of 175 nontuberculous mycobacteria species based on 7547 genomic profiles.</title>
        <authorList>
            <person name="Matsumoto Y."/>
            <person name="Kinjo T."/>
            <person name="Motooka D."/>
            <person name="Nabeya D."/>
            <person name="Jung N."/>
            <person name="Uechi K."/>
            <person name="Horii T."/>
            <person name="Iida T."/>
            <person name="Fujita J."/>
            <person name="Nakamura S."/>
        </authorList>
    </citation>
    <scope>NUCLEOTIDE SEQUENCE [LARGE SCALE GENOMIC DNA]</scope>
    <source>
        <strain evidence="3 4">JCM 15657</strain>
    </source>
</reference>
<dbReference type="GO" id="GO:0050135">
    <property type="term" value="F:NADP+ nucleosidase activity"/>
    <property type="evidence" value="ECO:0007669"/>
    <property type="project" value="InterPro"/>
</dbReference>